<keyword evidence="3" id="KW-1185">Reference proteome</keyword>
<sequence>MTKKERVLHAFHNEPVDRVPIAFWYHFSPDDDFGQETIDEHLRLYREADFDLIKVMCDGYFNYPNPGIAQIKNPEDWFNLKPMGADHPYIRKQIARVKGVVEAVKDECCVFYNVFCPMSLMRFGTSEELLMSHLKANPEAVCHAFEVIGEDIRSLIKGVIEEAGCTGIYYCVQNAEEFRFTAEEYKKIVTPAELAVLEYANTLSDNNILHCCGWAGDKNRIEVWKDYPARTVNWAVYVEDLSLKDGKNYFGGRCVLGGFDNRKMGVLYSGSKQAVKNETKRLLEETGTVGVILGGDCTVPSDIDHERFSWVREAADEFMGLLIDKSIRAGR</sequence>
<proteinExistence type="predicted"/>
<dbReference type="PANTHER" id="PTHR47099:SF1">
    <property type="entry name" value="METHYLCOBAMIDE:COM METHYLTRANSFERASE MTBA"/>
    <property type="match status" value="1"/>
</dbReference>
<dbReference type="GO" id="GO:0006779">
    <property type="term" value="P:porphyrin-containing compound biosynthetic process"/>
    <property type="evidence" value="ECO:0007669"/>
    <property type="project" value="InterPro"/>
</dbReference>
<evidence type="ECO:0000313" key="3">
    <source>
        <dbReference type="Proteomes" id="UP001198200"/>
    </source>
</evidence>
<dbReference type="InterPro" id="IPR000257">
    <property type="entry name" value="Uroporphyrinogen_deCOase"/>
</dbReference>
<accession>A0AAE3E730</accession>
<protein>
    <recommendedName>
        <fullName evidence="1">Uroporphyrinogen decarboxylase (URO-D) domain-containing protein</fullName>
    </recommendedName>
</protein>
<reference evidence="2 3" key="1">
    <citation type="submission" date="2021-10" db="EMBL/GenBank/DDBJ databases">
        <title>Anaerobic single-cell dispensing facilitates the cultivation of human gut bacteria.</title>
        <authorList>
            <person name="Afrizal A."/>
        </authorList>
    </citation>
    <scope>NUCLEOTIDE SEQUENCE [LARGE SCALE GENOMIC DNA]</scope>
    <source>
        <strain evidence="2 3">CLA-AA-H224</strain>
    </source>
</reference>
<dbReference type="RefSeq" id="WP_308732541.1">
    <property type="nucleotide sequence ID" value="NZ_JAJEQN010000064.1"/>
</dbReference>
<comment type="caution">
    <text evidence="2">The sequence shown here is derived from an EMBL/GenBank/DDBJ whole genome shotgun (WGS) entry which is preliminary data.</text>
</comment>
<name>A0AAE3E730_9FIRM</name>
<dbReference type="EMBL" id="JAJEQN010000064">
    <property type="protein sequence ID" value="MCC2223025.1"/>
    <property type="molecule type" value="Genomic_DNA"/>
</dbReference>
<evidence type="ECO:0000259" key="1">
    <source>
        <dbReference type="Pfam" id="PF01208"/>
    </source>
</evidence>
<organism evidence="2 3">
    <name type="scientific">Anthropogastromicrobium aceti</name>
    <dbReference type="NCBI Taxonomy" id="2981768"/>
    <lineage>
        <taxon>Bacteria</taxon>
        <taxon>Bacillati</taxon>
        <taxon>Bacillota</taxon>
        <taxon>Clostridia</taxon>
        <taxon>Lachnospirales</taxon>
        <taxon>Lachnospiraceae</taxon>
        <taxon>Anthropogastromicrobium</taxon>
    </lineage>
</organism>
<gene>
    <name evidence="2" type="ORF">LKD48_15590</name>
</gene>
<dbReference type="InterPro" id="IPR038071">
    <property type="entry name" value="UROD/MetE-like_sf"/>
</dbReference>
<dbReference type="Gene3D" id="3.20.20.210">
    <property type="match status" value="1"/>
</dbReference>
<dbReference type="GO" id="GO:0004853">
    <property type="term" value="F:uroporphyrinogen decarboxylase activity"/>
    <property type="evidence" value="ECO:0007669"/>
    <property type="project" value="InterPro"/>
</dbReference>
<dbReference type="Proteomes" id="UP001198200">
    <property type="component" value="Unassembled WGS sequence"/>
</dbReference>
<dbReference type="InterPro" id="IPR052024">
    <property type="entry name" value="Methanogen_methyltrans"/>
</dbReference>
<dbReference type="AlphaFoldDB" id="A0AAE3E730"/>
<dbReference type="SUPFAM" id="SSF51726">
    <property type="entry name" value="UROD/MetE-like"/>
    <property type="match status" value="1"/>
</dbReference>
<evidence type="ECO:0000313" key="2">
    <source>
        <dbReference type="EMBL" id="MCC2223025.1"/>
    </source>
</evidence>
<dbReference type="PANTHER" id="PTHR47099">
    <property type="entry name" value="METHYLCOBAMIDE:COM METHYLTRANSFERASE MTBA"/>
    <property type="match status" value="1"/>
</dbReference>
<feature type="domain" description="Uroporphyrinogen decarboxylase (URO-D)" evidence="1">
    <location>
        <begin position="71"/>
        <end position="317"/>
    </location>
</feature>
<dbReference type="Pfam" id="PF01208">
    <property type="entry name" value="URO-D"/>
    <property type="match status" value="1"/>
</dbReference>